<dbReference type="EMBL" id="CAJNOO010007538">
    <property type="protein sequence ID" value="CAF1470110.1"/>
    <property type="molecule type" value="Genomic_DNA"/>
</dbReference>
<dbReference type="AlphaFoldDB" id="A0A815QZL6"/>
<organism evidence="1 2">
    <name type="scientific">Rotaria sordida</name>
    <dbReference type="NCBI Taxonomy" id="392033"/>
    <lineage>
        <taxon>Eukaryota</taxon>
        <taxon>Metazoa</taxon>
        <taxon>Spiralia</taxon>
        <taxon>Gnathifera</taxon>
        <taxon>Rotifera</taxon>
        <taxon>Eurotatoria</taxon>
        <taxon>Bdelloidea</taxon>
        <taxon>Philodinida</taxon>
        <taxon>Philodinidae</taxon>
        <taxon>Rotaria</taxon>
    </lineage>
</organism>
<dbReference type="Proteomes" id="UP000663882">
    <property type="component" value="Unassembled WGS sequence"/>
</dbReference>
<gene>
    <name evidence="1" type="ORF">RFH988_LOCUS37509</name>
</gene>
<accession>A0A815QZL6</accession>
<proteinExistence type="predicted"/>
<evidence type="ECO:0000313" key="1">
    <source>
        <dbReference type="EMBL" id="CAF1470110.1"/>
    </source>
</evidence>
<evidence type="ECO:0000313" key="2">
    <source>
        <dbReference type="Proteomes" id="UP000663882"/>
    </source>
</evidence>
<sequence>DDNGHDTKMKFIAGFLGIGQNPKTGALRPCLGWATALPI</sequence>
<protein>
    <submittedName>
        <fullName evidence="1">Uncharacterized protein</fullName>
    </submittedName>
</protein>
<name>A0A815QZL6_9BILA</name>
<reference evidence="1" key="1">
    <citation type="submission" date="2021-02" db="EMBL/GenBank/DDBJ databases">
        <authorList>
            <person name="Nowell W R."/>
        </authorList>
    </citation>
    <scope>NUCLEOTIDE SEQUENCE</scope>
</reference>
<feature type="non-terminal residue" evidence="1">
    <location>
        <position position="1"/>
    </location>
</feature>
<comment type="caution">
    <text evidence="1">The sequence shown here is derived from an EMBL/GenBank/DDBJ whole genome shotgun (WGS) entry which is preliminary data.</text>
</comment>